<protein>
    <submittedName>
        <fullName evidence="1">Uncharacterized protein</fullName>
    </submittedName>
</protein>
<name>A0A412FSB9_9BACE</name>
<dbReference type="EMBL" id="QRUO01000009">
    <property type="protein sequence ID" value="RGR71082.1"/>
    <property type="molecule type" value="Genomic_DNA"/>
</dbReference>
<comment type="caution">
    <text evidence="1">The sequence shown here is derived from an EMBL/GenBank/DDBJ whole genome shotgun (WGS) entry which is preliminary data.</text>
</comment>
<dbReference type="Proteomes" id="UP000284205">
    <property type="component" value="Unassembled WGS sequence"/>
</dbReference>
<proteinExistence type="predicted"/>
<reference evidence="1 2" key="1">
    <citation type="submission" date="2018-08" db="EMBL/GenBank/DDBJ databases">
        <title>A genome reference for cultivated species of the human gut microbiota.</title>
        <authorList>
            <person name="Zou Y."/>
            <person name="Xue W."/>
            <person name="Luo G."/>
        </authorList>
    </citation>
    <scope>NUCLEOTIDE SEQUENCE [LARGE SCALE GENOMIC DNA]</scope>
    <source>
        <strain evidence="1 2">AF24-29LB</strain>
    </source>
</reference>
<dbReference type="AlphaFoldDB" id="A0A412FSB9"/>
<evidence type="ECO:0000313" key="2">
    <source>
        <dbReference type="Proteomes" id="UP000284205"/>
    </source>
</evidence>
<dbReference type="RefSeq" id="WP_122139321.1">
    <property type="nucleotide sequence ID" value="NZ_JAQCWB010000013.1"/>
</dbReference>
<evidence type="ECO:0000313" key="1">
    <source>
        <dbReference type="EMBL" id="RGR71082.1"/>
    </source>
</evidence>
<organism evidence="1 2">
    <name type="scientific">Bacteroides caccae</name>
    <dbReference type="NCBI Taxonomy" id="47678"/>
    <lineage>
        <taxon>Bacteria</taxon>
        <taxon>Pseudomonadati</taxon>
        <taxon>Bacteroidota</taxon>
        <taxon>Bacteroidia</taxon>
        <taxon>Bacteroidales</taxon>
        <taxon>Bacteroidaceae</taxon>
        <taxon>Bacteroides</taxon>
    </lineage>
</organism>
<gene>
    <name evidence="1" type="ORF">DWY26_11290</name>
</gene>
<accession>A0A412FSB9</accession>
<sequence>MKREDIEKVAKDYSIGKTYFRRNVLKEVDADDYVLRKGNCSEDFIAGAEWRINSVWHSNNRTYKAQKPALVIFKNGKAKVYDNLTDLTIESLWDEIDRFAYIEDLIPNMED</sequence>